<keyword evidence="4" id="KW-0067">ATP-binding</keyword>
<protein>
    <recommendedName>
        <fullName evidence="5">Thiamine diphosphokinase</fullName>
        <ecNumber evidence="5">2.7.6.2</ecNumber>
    </recommendedName>
</protein>
<dbReference type="GO" id="GO:0030975">
    <property type="term" value="F:thiamine binding"/>
    <property type="evidence" value="ECO:0007669"/>
    <property type="project" value="InterPro"/>
</dbReference>
<keyword evidence="2" id="KW-0547">Nucleotide-binding</keyword>
<dbReference type="GO" id="GO:0016301">
    <property type="term" value="F:kinase activity"/>
    <property type="evidence" value="ECO:0007669"/>
    <property type="project" value="UniProtKB-KW"/>
</dbReference>
<feature type="domain" description="Thiamin pyrophosphokinase catalytic" evidence="6">
    <location>
        <begin position="27"/>
        <end position="121"/>
    </location>
</feature>
<dbReference type="InterPro" id="IPR053149">
    <property type="entry name" value="TPK"/>
</dbReference>
<dbReference type="PANTHER" id="PTHR41299:SF1">
    <property type="entry name" value="THIAMINE PYROPHOSPHOKINASE"/>
    <property type="match status" value="1"/>
</dbReference>
<dbReference type="InterPro" id="IPR006282">
    <property type="entry name" value="Thi_PPkinase"/>
</dbReference>
<dbReference type="RefSeq" id="WP_179905329.1">
    <property type="nucleotide sequence ID" value="NZ_JACBXS010000009.1"/>
</dbReference>
<dbReference type="GO" id="GO:0009229">
    <property type="term" value="P:thiamine diphosphate biosynthetic process"/>
    <property type="evidence" value="ECO:0007669"/>
    <property type="project" value="InterPro"/>
</dbReference>
<keyword evidence="3 8" id="KW-0418">Kinase</keyword>
<dbReference type="GO" id="GO:0006772">
    <property type="term" value="P:thiamine metabolic process"/>
    <property type="evidence" value="ECO:0007669"/>
    <property type="project" value="UniProtKB-UniRule"/>
</dbReference>
<evidence type="ECO:0000313" key="8">
    <source>
        <dbReference type="EMBL" id="NYS24628.1"/>
    </source>
</evidence>
<accession>A0A7Z0HYJ6</accession>
<dbReference type="AlphaFoldDB" id="A0A7Z0HYJ6"/>
<dbReference type="SUPFAM" id="SSF63862">
    <property type="entry name" value="Thiamin pyrophosphokinase, substrate-binding domain"/>
    <property type="match status" value="1"/>
</dbReference>
<dbReference type="CDD" id="cd07995">
    <property type="entry name" value="TPK"/>
    <property type="match status" value="1"/>
</dbReference>
<dbReference type="Gene3D" id="3.40.50.10240">
    <property type="entry name" value="Thiamin pyrophosphokinase, catalytic domain"/>
    <property type="match status" value="1"/>
</dbReference>
<dbReference type="NCBIfam" id="TIGR01378">
    <property type="entry name" value="thi_PPkinase"/>
    <property type="match status" value="1"/>
</dbReference>
<dbReference type="InterPro" id="IPR036371">
    <property type="entry name" value="TPK_B1-bd_sf"/>
</dbReference>
<dbReference type="InterPro" id="IPR007373">
    <property type="entry name" value="Thiamin_PyroPKinase_B1-bd"/>
</dbReference>
<dbReference type="InterPro" id="IPR036759">
    <property type="entry name" value="TPK_catalytic_sf"/>
</dbReference>
<dbReference type="EC" id="2.7.6.2" evidence="5"/>
<evidence type="ECO:0000256" key="1">
    <source>
        <dbReference type="ARBA" id="ARBA00022679"/>
    </source>
</evidence>
<dbReference type="GO" id="GO:0005524">
    <property type="term" value="F:ATP binding"/>
    <property type="evidence" value="ECO:0007669"/>
    <property type="project" value="UniProtKB-KW"/>
</dbReference>
<sequence length="229" mass="23793">MRVIVETGNPVTLLGAGSCSARDLRRALTMAPHLVAADGGADRALALGHVPDAVVGDLDSLSAAARARLDAGRLHRIGDQDSTDFDKCLSVIRAPWILALGFTGARLDHTLAGFSTLARFPDRRCILLGGGDLCFAAPPRLALDLTVGARLSLFPMAPVRGGSEGLRWPIAGLAFSPAGVIGTSNEVSASRVALEFDAPGMLVMLAARHLKPVLDGLQAAPRWTEGAGC</sequence>
<organism evidence="8 9">
    <name type="scientific">Rhabdonatronobacter sediminivivens</name>
    <dbReference type="NCBI Taxonomy" id="2743469"/>
    <lineage>
        <taxon>Bacteria</taxon>
        <taxon>Pseudomonadati</taxon>
        <taxon>Pseudomonadota</taxon>
        <taxon>Alphaproteobacteria</taxon>
        <taxon>Rhodobacterales</taxon>
        <taxon>Paracoccaceae</taxon>
        <taxon>Rhabdonatronobacter</taxon>
    </lineage>
</organism>
<feature type="domain" description="Thiamin pyrophosphokinase thiamin-binding" evidence="7">
    <location>
        <begin position="149"/>
        <end position="199"/>
    </location>
</feature>
<evidence type="ECO:0000259" key="7">
    <source>
        <dbReference type="Pfam" id="PF04265"/>
    </source>
</evidence>
<evidence type="ECO:0000313" key="9">
    <source>
        <dbReference type="Proteomes" id="UP000529417"/>
    </source>
</evidence>
<evidence type="ECO:0000256" key="2">
    <source>
        <dbReference type="ARBA" id="ARBA00022741"/>
    </source>
</evidence>
<proteinExistence type="predicted"/>
<dbReference type="GO" id="GO:0004788">
    <property type="term" value="F:thiamine diphosphokinase activity"/>
    <property type="evidence" value="ECO:0007669"/>
    <property type="project" value="UniProtKB-UniRule"/>
</dbReference>
<keyword evidence="9" id="KW-1185">Reference proteome</keyword>
<name>A0A7Z0HYJ6_9RHOB</name>
<dbReference type="Pfam" id="PF04263">
    <property type="entry name" value="TPK_catalytic"/>
    <property type="match status" value="1"/>
</dbReference>
<evidence type="ECO:0000259" key="6">
    <source>
        <dbReference type="Pfam" id="PF04263"/>
    </source>
</evidence>
<comment type="caution">
    <text evidence="8">The sequence shown here is derived from an EMBL/GenBank/DDBJ whole genome shotgun (WGS) entry which is preliminary data.</text>
</comment>
<dbReference type="InterPro" id="IPR007371">
    <property type="entry name" value="TPK_catalytic"/>
</dbReference>
<evidence type="ECO:0000256" key="4">
    <source>
        <dbReference type="ARBA" id="ARBA00022840"/>
    </source>
</evidence>
<dbReference type="EMBL" id="JACBXS010000009">
    <property type="protein sequence ID" value="NYS24628.1"/>
    <property type="molecule type" value="Genomic_DNA"/>
</dbReference>
<gene>
    <name evidence="8" type="ORF">HUK65_06450</name>
</gene>
<reference evidence="8 9" key="1">
    <citation type="journal article" date="2000" name="Arch. Microbiol.">
        <title>Rhodobaca bogoriensis gen. nov. and sp. nov., an alkaliphilic purple nonsulfur bacterium from African Rift Valley soda lakes.</title>
        <authorList>
            <person name="Milford A.D."/>
            <person name="Achenbach L.A."/>
            <person name="Jung D.O."/>
            <person name="Madigan M.T."/>
        </authorList>
    </citation>
    <scope>NUCLEOTIDE SEQUENCE [LARGE SCALE GENOMIC DNA]</scope>
    <source>
        <strain evidence="8 9">2376</strain>
    </source>
</reference>
<keyword evidence="1 8" id="KW-0808">Transferase</keyword>
<dbReference type="Proteomes" id="UP000529417">
    <property type="component" value="Unassembled WGS sequence"/>
</dbReference>
<dbReference type="PANTHER" id="PTHR41299">
    <property type="entry name" value="THIAMINE PYROPHOSPHOKINASE"/>
    <property type="match status" value="1"/>
</dbReference>
<evidence type="ECO:0000256" key="3">
    <source>
        <dbReference type="ARBA" id="ARBA00022777"/>
    </source>
</evidence>
<evidence type="ECO:0000256" key="5">
    <source>
        <dbReference type="NCBIfam" id="TIGR01378"/>
    </source>
</evidence>
<dbReference type="SUPFAM" id="SSF63999">
    <property type="entry name" value="Thiamin pyrophosphokinase, catalytic domain"/>
    <property type="match status" value="1"/>
</dbReference>
<dbReference type="PROSITE" id="PS51257">
    <property type="entry name" value="PROKAR_LIPOPROTEIN"/>
    <property type="match status" value="1"/>
</dbReference>
<dbReference type="Pfam" id="PF04265">
    <property type="entry name" value="TPK_B1_binding"/>
    <property type="match status" value="1"/>
</dbReference>